<dbReference type="EMBL" id="DTCK01000006">
    <property type="protein sequence ID" value="HGQ35092.1"/>
    <property type="molecule type" value="Genomic_DNA"/>
</dbReference>
<evidence type="ECO:0000313" key="2">
    <source>
        <dbReference type="EMBL" id="HGQ35092.1"/>
    </source>
</evidence>
<dbReference type="Pfam" id="PF01208">
    <property type="entry name" value="URO-D"/>
    <property type="match status" value="1"/>
</dbReference>
<sequence>MVLSHRERLLRVFEFKGVDRVPNYEFGYWRETIERWHGEGLPLHIRTSRDIERYLGLEGLESLEGLPIVIGIWPPSREVVLKEEEGKEIVADGLGGIYVRKKDASATPHYIRYPIKDREDWKKIKKFLDPETPGRIPLSWSDVAEKYKDRDYPLRVFVGSLCGWLRDWMGIERLSKAFYRESDWVEEMIDTIADMVVNVLDKVLRDVVPDLAWFWEDIAYSKGPMISPKLFEKYVVPRYKKITKILNAYGVKIVVVDCDGDIEPLVPGWLEAGVNCMFPLEARYVDPYKLRKEFGERILLMGGVDKRALVEGGKAVDKELERLTPLLEEGGYIPTVDHRVPPEVSFKNYMYYIGKKKEWLEKHHP</sequence>
<dbReference type="GO" id="GO:0004853">
    <property type="term" value="F:uroporphyrinogen decarboxylase activity"/>
    <property type="evidence" value="ECO:0007669"/>
    <property type="project" value="InterPro"/>
</dbReference>
<dbReference type="PANTHER" id="PTHR47099:SF1">
    <property type="entry name" value="METHYLCOBAMIDE:COM METHYLTRANSFERASE MTBA"/>
    <property type="match status" value="1"/>
</dbReference>
<protein>
    <recommendedName>
        <fullName evidence="1">Uroporphyrinogen decarboxylase (URO-D) domain-containing protein</fullName>
    </recommendedName>
</protein>
<reference evidence="3" key="1">
    <citation type="journal article" date="2020" name="mSystems">
        <title>Genome- and Community-Level Interaction Insights into Carbon Utilization and Element Cycling Functions of Hydrothermarchaeota in Hydrothermal Sediment.</title>
        <authorList>
            <person name="Zhou Z."/>
            <person name="Liu Y."/>
            <person name="Xu W."/>
            <person name="Pan J."/>
            <person name="Luo Z.H."/>
            <person name="Li M."/>
        </authorList>
    </citation>
    <scope>NUCLEOTIDE SEQUENCE [LARGE SCALE GENOMIC DNA]</scope>
    <source>
        <strain evidence="3">SpSt-637</strain>
        <strain evidence="2">SpSt-667</strain>
    </source>
</reference>
<gene>
    <name evidence="3" type="ORF">ENU08_07480</name>
    <name evidence="2" type="ORF">ENU41_00225</name>
</gene>
<dbReference type="EMBL" id="DTBD01000068">
    <property type="protein sequence ID" value="HGQ65067.1"/>
    <property type="molecule type" value="Genomic_DNA"/>
</dbReference>
<feature type="domain" description="Uroporphyrinogen decarboxylase (URO-D)" evidence="1">
    <location>
        <begin position="106"/>
        <end position="352"/>
    </location>
</feature>
<dbReference type="InterPro" id="IPR052024">
    <property type="entry name" value="Methanogen_methyltrans"/>
</dbReference>
<dbReference type="GO" id="GO:0006779">
    <property type="term" value="P:porphyrin-containing compound biosynthetic process"/>
    <property type="evidence" value="ECO:0007669"/>
    <property type="project" value="InterPro"/>
</dbReference>
<organism evidence="3">
    <name type="scientific">Ignisphaera aggregans</name>
    <dbReference type="NCBI Taxonomy" id="334771"/>
    <lineage>
        <taxon>Archaea</taxon>
        <taxon>Thermoproteota</taxon>
        <taxon>Thermoprotei</taxon>
        <taxon>Desulfurococcales</taxon>
        <taxon>Desulfurococcaceae</taxon>
        <taxon>Ignisphaera</taxon>
    </lineage>
</organism>
<dbReference type="PANTHER" id="PTHR47099">
    <property type="entry name" value="METHYLCOBAMIDE:COM METHYLTRANSFERASE MTBA"/>
    <property type="match status" value="1"/>
</dbReference>
<comment type="caution">
    <text evidence="3">The sequence shown here is derived from an EMBL/GenBank/DDBJ whole genome shotgun (WGS) entry which is preliminary data.</text>
</comment>
<name>A0A7C4NNF8_9CREN</name>
<dbReference type="Gene3D" id="3.20.20.210">
    <property type="match status" value="1"/>
</dbReference>
<dbReference type="SUPFAM" id="SSF51726">
    <property type="entry name" value="UROD/MetE-like"/>
    <property type="match status" value="1"/>
</dbReference>
<evidence type="ECO:0000313" key="3">
    <source>
        <dbReference type="EMBL" id="HGQ65067.1"/>
    </source>
</evidence>
<evidence type="ECO:0000259" key="1">
    <source>
        <dbReference type="Pfam" id="PF01208"/>
    </source>
</evidence>
<accession>A0A7C4NNF8</accession>
<dbReference type="InterPro" id="IPR000257">
    <property type="entry name" value="Uroporphyrinogen_deCOase"/>
</dbReference>
<dbReference type="InterPro" id="IPR038071">
    <property type="entry name" value="UROD/MetE-like_sf"/>
</dbReference>
<dbReference type="AlphaFoldDB" id="A0A7C4NNF8"/>
<proteinExistence type="predicted"/>